<sequence>MFSKVTWIEPSSNSTLEELNKELVKLHIPTLIFIGILMVIGVVGNILVIFVYTRKYGSSTHRCFILSLAGIDIVSCCVGMPLLLFSMLYPYQFTSPEACKTLRFLHVFLVCASAFIVLAIASERHRRICSPFSNNISTRKIKIICLVAMAMGILVAIPAIPLYGPTGVETGVNNITGTECFIDSIYENSLFPQIYFSFQLILCVISFVILGIYYFRIGRQIWWHHTFMRDNTFSSRTGKIASLGQDNIGMVRKSVDLYGKRRDSESSPYNSGVILDPKGLPNEDQKRHSNGSRSSTSSTVSERDVVRKTSTENKAHLNTKRSLKALVQNFISHRNRPRASKSNSNTSTVSNCGGYTNKRTKEITTMLFIITVVFVLSFVPHLVLMVLISIDKKFLDKLNPVEISVFQFFLRTFVINNMANPIIYGFCDPKFRRECQTIFLHIISCGRHYEL</sequence>
<gene>
    <name evidence="12" type="ORF">ACJMK2_003216</name>
</gene>
<keyword evidence="4 8" id="KW-0297">G-protein coupled receptor</keyword>
<dbReference type="Gene3D" id="1.20.1070.10">
    <property type="entry name" value="Rhodopsin 7-helix transmembrane proteins"/>
    <property type="match status" value="1"/>
</dbReference>
<evidence type="ECO:0000256" key="7">
    <source>
        <dbReference type="ARBA" id="ARBA00023224"/>
    </source>
</evidence>
<accession>A0ABD3Y0R3</accession>
<feature type="compositionally biased region" description="Basic and acidic residues" evidence="9">
    <location>
        <begin position="301"/>
        <end position="315"/>
    </location>
</feature>
<dbReference type="Pfam" id="PF00001">
    <property type="entry name" value="7tm_1"/>
    <property type="match status" value="1"/>
</dbReference>
<feature type="transmembrane region" description="Helical" evidence="10">
    <location>
        <begin position="194"/>
        <end position="215"/>
    </location>
</feature>
<evidence type="ECO:0000256" key="10">
    <source>
        <dbReference type="SAM" id="Phobius"/>
    </source>
</evidence>
<comment type="similarity">
    <text evidence="8">Belongs to the G-protein coupled receptor 1 family.</text>
</comment>
<keyword evidence="7 8" id="KW-0807">Transducer</keyword>
<dbReference type="SUPFAM" id="SSF81321">
    <property type="entry name" value="Family A G protein-coupled receptor-like"/>
    <property type="match status" value="1"/>
</dbReference>
<keyword evidence="3 10" id="KW-1133">Transmembrane helix</keyword>
<evidence type="ECO:0000256" key="9">
    <source>
        <dbReference type="SAM" id="MobiDB-lite"/>
    </source>
</evidence>
<keyword evidence="13" id="KW-1185">Reference proteome</keyword>
<dbReference type="InterPro" id="IPR000276">
    <property type="entry name" value="GPCR_Rhodpsn"/>
</dbReference>
<name>A0ABD3Y0R3_SINWO</name>
<reference evidence="12 13" key="1">
    <citation type="submission" date="2024-11" db="EMBL/GenBank/DDBJ databases">
        <title>Chromosome-level genome assembly of the freshwater bivalve Anodonta woodiana.</title>
        <authorList>
            <person name="Chen X."/>
        </authorList>
    </citation>
    <scope>NUCLEOTIDE SEQUENCE [LARGE SCALE GENOMIC DNA]</scope>
    <source>
        <strain evidence="12">MN2024</strain>
        <tissue evidence="12">Gills</tissue>
    </source>
</reference>
<feature type="domain" description="G-protein coupled receptors family 1 profile" evidence="11">
    <location>
        <begin position="44"/>
        <end position="424"/>
    </location>
</feature>
<dbReference type="PANTHER" id="PTHR24238:SF47">
    <property type="entry name" value="ECDYSTEROIDS_DOPAMINE RECEPTOR-RELATED"/>
    <property type="match status" value="1"/>
</dbReference>
<evidence type="ECO:0000256" key="8">
    <source>
        <dbReference type="RuleBase" id="RU000688"/>
    </source>
</evidence>
<protein>
    <recommendedName>
        <fullName evidence="11">G-protein coupled receptors family 1 profile domain-containing protein</fullName>
    </recommendedName>
</protein>
<keyword evidence="5 10" id="KW-0472">Membrane</keyword>
<dbReference type="SMART" id="SM01381">
    <property type="entry name" value="7TM_GPCR_Srsx"/>
    <property type="match status" value="1"/>
</dbReference>
<keyword evidence="6 8" id="KW-0675">Receptor</keyword>
<feature type="region of interest" description="Disordered" evidence="9">
    <location>
        <begin position="261"/>
        <end position="318"/>
    </location>
</feature>
<evidence type="ECO:0000256" key="3">
    <source>
        <dbReference type="ARBA" id="ARBA00022989"/>
    </source>
</evidence>
<dbReference type="CDD" id="cd00637">
    <property type="entry name" value="7tm_classA_rhodopsin-like"/>
    <property type="match status" value="1"/>
</dbReference>
<keyword evidence="2 8" id="KW-0812">Transmembrane</keyword>
<feature type="transmembrane region" description="Helical" evidence="10">
    <location>
        <begin position="26"/>
        <end position="52"/>
    </location>
</feature>
<evidence type="ECO:0000256" key="1">
    <source>
        <dbReference type="ARBA" id="ARBA00004141"/>
    </source>
</evidence>
<comment type="subcellular location">
    <subcellularLocation>
        <location evidence="1">Membrane</location>
        <topology evidence="1">Multi-pass membrane protein</topology>
    </subcellularLocation>
</comment>
<feature type="transmembrane region" description="Helical" evidence="10">
    <location>
        <begin position="408"/>
        <end position="427"/>
    </location>
</feature>
<feature type="compositionally biased region" description="Low complexity" evidence="9">
    <location>
        <begin position="340"/>
        <end position="351"/>
    </location>
</feature>
<feature type="transmembrane region" description="Helical" evidence="10">
    <location>
        <begin position="64"/>
        <end position="84"/>
    </location>
</feature>
<dbReference type="InterPro" id="IPR017452">
    <property type="entry name" value="GPCR_Rhodpsn_7TM"/>
</dbReference>
<dbReference type="PROSITE" id="PS50262">
    <property type="entry name" value="G_PROTEIN_RECEP_F1_2"/>
    <property type="match status" value="1"/>
</dbReference>
<comment type="caution">
    <text evidence="12">The sequence shown here is derived from an EMBL/GenBank/DDBJ whole genome shotgun (WGS) entry which is preliminary data.</text>
</comment>
<evidence type="ECO:0000256" key="5">
    <source>
        <dbReference type="ARBA" id="ARBA00023136"/>
    </source>
</evidence>
<proteinExistence type="inferred from homology"/>
<feature type="transmembrane region" description="Helical" evidence="10">
    <location>
        <begin position="143"/>
        <end position="164"/>
    </location>
</feature>
<dbReference type="AlphaFoldDB" id="A0ABD3Y0R3"/>
<dbReference type="EMBL" id="JBJQND010000001">
    <property type="protein sequence ID" value="KAL3890947.1"/>
    <property type="molecule type" value="Genomic_DNA"/>
</dbReference>
<evidence type="ECO:0000256" key="2">
    <source>
        <dbReference type="ARBA" id="ARBA00022692"/>
    </source>
</evidence>
<dbReference type="PANTHER" id="PTHR24238">
    <property type="entry name" value="G-PROTEIN COUPLED RECEPTOR"/>
    <property type="match status" value="1"/>
</dbReference>
<feature type="transmembrane region" description="Helical" evidence="10">
    <location>
        <begin position="104"/>
        <end position="122"/>
    </location>
</feature>
<dbReference type="PRINTS" id="PR00237">
    <property type="entry name" value="GPCRRHODOPSN"/>
</dbReference>
<feature type="region of interest" description="Disordered" evidence="9">
    <location>
        <begin position="334"/>
        <end position="355"/>
    </location>
</feature>
<dbReference type="GO" id="GO:0004930">
    <property type="term" value="F:G protein-coupled receptor activity"/>
    <property type="evidence" value="ECO:0007669"/>
    <property type="project" value="UniProtKB-KW"/>
</dbReference>
<organism evidence="12 13">
    <name type="scientific">Sinanodonta woodiana</name>
    <name type="common">Chinese pond mussel</name>
    <name type="synonym">Anodonta woodiana</name>
    <dbReference type="NCBI Taxonomy" id="1069815"/>
    <lineage>
        <taxon>Eukaryota</taxon>
        <taxon>Metazoa</taxon>
        <taxon>Spiralia</taxon>
        <taxon>Lophotrochozoa</taxon>
        <taxon>Mollusca</taxon>
        <taxon>Bivalvia</taxon>
        <taxon>Autobranchia</taxon>
        <taxon>Heteroconchia</taxon>
        <taxon>Palaeoheterodonta</taxon>
        <taxon>Unionida</taxon>
        <taxon>Unionoidea</taxon>
        <taxon>Unionidae</taxon>
        <taxon>Unioninae</taxon>
        <taxon>Sinanodonta</taxon>
    </lineage>
</organism>
<dbReference type="GO" id="GO:0016020">
    <property type="term" value="C:membrane"/>
    <property type="evidence" value="ECO:0007669"/>
    <property type="project" value="UniProtKB-SubCell"/>
</dbReference>
<evidence type="ECO:0000313" key="13">
    <source>
        <dbReference type="Proteomes" id="UP001634394"/>
    </source>
</evidence>
<evidence type="ECO:0000256" key="6">
    <source>
        <dbReference type="ARBA" id="ARBA00023170"/>
    </source>
</evidence>
<dbReference type="PROSITE" id="PS00237">
    <property type="entry name" value="G_PROTEIN_RECEP_F1_1"/>
    <property type="match status" value="1"/>
</dbReference>
<feature type="transmembrane region" description="Helical" evidence="10">
    <location>
        <begin position="367"/>
        <end position="388"/>
    </location>
</feature>
<evidence type="ECO:0000259" key="11">
    <source>
        <dbReference type="PROSITE" id="PS50262"/>
    </source>
</evidence>
<evidence type="ECO:0000313" key="12">
    <source>
        <dbReference type="EMBL" id="KAL3890947.1"/>
    </source>
</evidence>
<evidence type="ECO:0000256" key="4">
    <source>
        <dbReference type="ARBA" id="ARBA00023040"/>
    </source>
</evidence>
<dbReference type="Proteomes" id="UP001634394">
    <property type="component" value="Unassembled WGS sequence"/>
</dbReference>